<dbReference type="PROSITE" id="PS50076">
    <property type="entry name" value="DNAJ_2"/>
    <property type="match status" value="1"/>
</dbReference>
<dbReference type="Proteomes" id="UP000662986">
    <property type="component" value="Plasmid unnamed2"/>
</dbReference>
<dbReference type="Gene3D" id="1.10.287.110">
    <property type="entry name" value="DnaJ domain"/>
    <property type="match status" value="1"/>
</dbReference>
<proteinExistence type="predicted"/>
<accession>A0A974ZRT6</accession>
<dbReference type="RefSeq" id="WP_206004639.1">
    <property type="nucleotide sequence ID" value="NZ_CP070617.1"/>
</dbReference>
<evidence type="ECO:0000256" key="2">
    <source>
        <dbReference type="ARBA" id="ARBA00022803"/>
    </source>
</evidence>
<reference evidence="7 8" key="1">
    <citation type="journal article" date="2021" name="Microbiol. Resour. Announc.">
        <title>Complete Genome Sequences of Two Rhodococcus sp. Strains with Large and Linear Chromosomes, Isolated from Apple Rhizosphere.</title>
        <authorList>
            <person name="Benning S."/>
            <person name="Brugnone N."/>
            <person name="Siani R."/>
            <person name="Kublik S."/>
            <person name="Schloter M."/>
            <person name="Rad V."/>
        </authorList>
    </citation>
    <scope>NUCLEOTIDE SEQUENCE [LARGE SCALE GENOMIC DNA]</scope>
    <source>
        <strain evidence="7 8">R79</strain>
    </source>
</reference>
<dbReference type="InterPro" id="IPR019734">
    <property type="entry name" value="TPR_rpt"/>
</dbReference>
<dbReference type="EMBL" id="CP070617">
    <property type="protein sequence ID" value="QSE87876.1"/>
    <property type="molecule type" value="Genomic_DNA"/>
</dbReference>
<evidence type="ECO:0000256" key="4">
    <source>
        <dbReference type="SAM" id="MobiDB-lite"/>
    </source>
</evidence>
<evidence type="ECO:0000259" key="6">
    <source>
        <dbReference type="PROSITE" id="PS50076"/>
    </source>
</evidence>
<geneLocation type="plasmid" evidence="7 8">
    <name>unnamed2</name>
</geneLocation>
<feature type="domain" description="J" evidence="6">
    <location>
        <begin position="5"/>
        <end position="74"/>
    </location>
</feature>
<keyword evidence="5" id="KW-0472">Membrane</keyword>
<feature type="region of interest" description="Disordered" evidence="4">
    <location>
        <begin position="27"/>
        <end position="46"/>
    </location>
</feature>
<dbReference type="InterPro" id="IPR013105">
    <property type="entry name" value="TPR_2"/>
</dbReference>
<dbReference type="SUPFAM" id="SSF48452">
    <property type="entry name" value="TPR-like"/>
    <property type="match status" value="1"/>
</dbReference>
<name>A0A974ZRT6_9NOCA</name>
<dbReference type="SMART" id="SM00028">
    <property type="entry name" value="TPR"/>
    <property type="match status" value="2"/>
</dbReference>
<evidence type="ECO:0000256" key="5">
    <source>
        <dbReference type="SAM" id="Phobius"/>
    </source>
</evidence>
<sequence length="369" mass="40983">MDLIDYYELLDVPRTAEAESVKTAIRNQRKDWTRKQNHPNPDVRSRAEKRIHTISEAETILLDPGRRREYDQKLAARVAEPSHPPAGGAPGRDWVAVAQGYLDSGNAVQAHLAGTEATNQNSGNPDGWYVRAQASLELENRANAEFEISEALRLSPNNPEYHCVLGDIYLDADQYDRARSSYERAQSLEPSNPFHAVGIADTYYRAHRPDLALPILEKTVEDHPTIMGIKDALAAVVISAAASQWSQHADDTATITNEAQLEVGKKALQRISQLGITDTETLADIETFRKVVVDAEQVKWFSSDSLAGYGLTVLVAAITLFVASGLISFLAFVVLIGIVALYVYRHRMPDWKWRQRKLPANVTRTGAQV</sequence>
<dbReference type="Gene3D" id="1.25.40.10">
    <property type="entry name" value="Tetratricopeptide repeat domain"/>
    <property type="match status" value="1"/>
</dbReference>
<keyword evidence="5" id="KW-0812">Transmembrane</keyword>
<dbReference type="SUPFAM" id="SSF46565">
    <property type="entry name" value="Chaperone J-domain"/>
    <property type="match status" value="1"/>
</dbReference>
<evidence type="ECO:0000256" key="3">
    <source>
        <dbReference type="PROSITE-ProRule" id="PRU00339"/>
    </source>
</evidence>
<evidence type="ECO:0000313" key="7">
    <source>
        <dbReference type="EMBL" id="QSE87876.1"/>
    </source>
</evidence>
<gene>
    <name evidence="7" type="ORF">JWS13_04470</name>
</gene>
<keyword evidence="7" id="KW-0614">Plasmid</keyword>
<dbReference type="InterPro" id="IPR001623">
    <property type="entry name" value="DnaJ_domain"/>
</dbReference>
<reference evidence="7 8" key="2">
    <citation type="journal article" date="2022" name="Arch. Microbiol.">
        <title>Rhodococcus pseudokoreensis sp. nov. isolated from the rhizosphere of young M26 apple rootstocks.</title>
        <authorList>
            <person name="Kampfer P."/>
            <person name="Glaeser S.P."/>
            <person name="Blom J."/>
            <person name="Wolf J."/>
            <person name="Benning S."/>
            <person name="Schloter M."/>
            <person name="Neumann-Schaal M."/>
        </authorList>
    </citation>
    <scope>NUCLEOTIDE SEQUENCE [LARGE SCALE GENOMIC DNA]</scope>
    <source>
        <strain evidence="7 8">R79</strain>
    </source>
</reference>
<evidence type="ECO:0000256" key="1">
    <source>
        <dbReference type="ARBA" id="ARBA00022737"/>
    </source>
</evidence>
<protein>
    <submittedName>
        <fullName evidence="7">Tetratricopeptide repeat protein</fullName>
    </submittedName>
</protein>
<organism evidence="7 8">
    <name type="scientific">Rhodococcus pseudokoreensis</name>
    <dbReference type="NCBI Taxonomy" id="2811421"/>
    <lineage>
        <taxon>Bacteria</taxon>
        <taxon>Bacillati</taxon>
        <taxon>Actinomycetota</taxon>
        <taxon>Actinomycetes</taxon>
        <taxon>Mycobacteriales</taxon>
        <taxon>Nocardiaceae</taxon>
        <taxon>Rhodococcus</taxon>
    </lineage>
</organism>
<keyword evidence="1" id="KW-0677">Repeat</keyword>
<keyword evidence="5" id="KW-1133">Transmembrane helix</keyword>
<keyword evidence="8" id="KW-1185">Reference proteome</keyword>
<dbReference type="InterPro" id="IPR011990">
    <property type="entry name" value="TPR-like_helical_dom_sf"/>
</dbReference>
<dbReference type="Pfam" id="PF13181">
    <property type="entry name" value="TPR_8"/>
    <property type="match status" value="1"/>
</dbReference>
<feature type="transmembrane region" description="Helical" evidence="5">
    <location>
        <begin position="311"/>
        <end position="344"/>
    </location>
</feature>
<dbReference type="InterPro" id="IPR036869">
    <property type="entry name" value="J_dom_sf"/>
</dbReference>
<feature type="repeat" description="TPR" evidence="3">
    <location>
        <begin position="159"/>
        <end position="192"/>
    </location>
</feature>
<dbReference type="Pfam" id="PF07719">
    <property type="entry name" value="TPR_2"/>
    <property type="match status" value="1"/>
</dbReference>
<dbReference type="Pfam" id="PF00226">
    <property type="entry name" value="DnaJ"/>
    <property type="match status" value="1"/>
</dbReference>
<dbReference type="PROSITE" id="PS50005">
    <property type="entry name" value="TPR"/>
    <property type="match status" value="1"/>
</dbReference>
<keyword evidence="2 3" id="KW-0802">TPR repeat</keyword>
<evidence type="ECO:0000313" key="8">
    <source>
        <dbReference type="Proteomes" id="UP000662986"/>
    </source>
</evidence>